<comment type="similarity">
    <text evidence="1">Belongs to the mycobacterial PPE family.</text>
</comment>
<evidence type="ECO:0000313" key="6">
    <source>
        <dbReference type="Proteomes" id="UP000189229"/>
    </source>
</evidence>
<organism evidence="5 6">
    <name type="scientific">Mycobacterium kansasii</name>
    <dbReference type="NCBI Taxonomy" id="1768"/>
    <lineage>
        <taxon>Bacteria</taxon>
        <taxon>Bacillati</taxon>
        <taxon>Actinomycetota</taxon>
        <taxon>Actinomycetes</taxon>
        <taxon>Mycobacteriales</taxon>
        <taxon>Mycobacteriaceae</taxon>
        <taxon>Mycobacterium</taxon>
    </lineage>
</organism>
<feature type="compositionally biased region" description="Basic residues" evidence="2">
    <location>
        <begin position="464"/>
        <end position="476"/>
    </location>
</feature>
<dbReference type="InterPro" id="IPR000030">
    <property type="entry name" value="PPE_dom"/>
</dbReference>
<evidence type="ECO:0000256" key="1">
    <source>
        <dbReference type="ARBA" id="ARBA00010652"/>
    </source>
</evidence>
<feature type="compositionally biased region" description="Basic and acidic residues" evidence="2">
    <location>
        <begin position="392"/>
        <end position="401"/>
    </location>
</feature>
<dbReference type="InterPro" id="IPR022171">
    <property type="entry name" value="PPE_C"/>
</dbReference>
<feature type="region of interest" description="Disordered" evidence="2">
    <location>
        <begin position="216"/>
        <end position="244"/>
    </location>
</feature>
<accession>A0A1V3X995</accession>
<dbReference type="SUPFAM" id="SSF140459">
    <property type="entry name" value="PE/PPE dimer-like"/>
    <property type="match status" value="1"/>
</dbReference>
<dbReference type="Proteomes" id="UP000189229">
    <property type="component" value="Unassembled WGS sequence"/>
</dbReference>
<proteinExistence type="inferred from homology"/>
<dbReference type="Gene3D" id="1.20.1260.20">
    <property type="entry name" value="PPE superfamily"/>
    <property type="match status" value="1"/>
</dbReference>
<gene>
    <name evidence="5" type="ORF">BZL30_3252</name>
</gene>
<feature type="compositionally biased region" description="Pro residues" evidence="2">
    <location>
        <begin position="232"/>
        <end position="244"/>
    </location>
</feature>
<dbReference type="PANTHER" id="PTHR46766:SF1">
    <property type="entry name" value="GLUTAMINE-RICH PROTEIN 2"/>
    <property type="match status" value="1"/>
</dbReference>
<protein>
    <submittedName>
        <fullName evidence="5">Putative ESAT-6-like 7 domain protein</fullName>
    </submittedName>
</protein>
<comment type="caution">
    <text evidence="5">The sequence shown here is derived from an EMBL/GenBank/DDBJ whole genome shotgun (WGS) entry which is preliminary data.</text>
</comment>
<evidence type="ECO:0000313" key="5">
    <source>
        <dbReference type="EMBL" id="OOK75697.1"/>
    </source>
</evidence>
<feature type="domain" description="PPE" evidence="3">
    <location>
        <begin position="1"/>
        <end position="141"/>
    </location>
</feature>
<dbReference type="EMBL" id="MVBM01000003">
    <property type="protein sequence ID" value="OOK75697.1"/>
    <property type="molecule type" value="Genomic_DNA"/>
</dbReference>
<dbReference type="Pfam" id="PF12484">
    <property type="entry name" value="PPE-SVP"/>
    <property type="match status" value="1"/>
</dbReference>
<dbReference type="GO" id="GO:0052572">
    <property type="term" value="P:response to host immune response"/>
    <property type="evidence" value="ECO:0007669"/>
    <property type="project" value="TreeGrafter"/>
</dbReference>
<dbReference type="Pfam" id="PF00823">
    <property type="entry name" value="PPE"/>
    <property type="match status" value="1"/>
</dbReference>
<feature type="region of interest" description="Disordered" evidence="2">
    <location>
        <begin position="392"/>
        <end position="423"/>
    </location>
</feature>
<evidence type="ECO:0000259" key="3">
    <source>
        <dbReference type="Pfam" id="PF00823"/>
    </source>
</evidence>
<sequence length="499" mass="50582">MLAAAAAWDGLAGELRSAATGYGSVIAELADAGWQGPSSAAMAAAAAPYVGWMHSTAAQAEQAGMQATVAAAAHEAAFAATVPPPVIAANRALLASLVATNFLGINTPAIMATEAHYAEMWAQDAAAMYAYAGAAAAATMLTPMSVAPATTNVAGVLSSAIAAGEVAVNNLQGAVQGLASQAANTLATIPSSLSSSFQTGISQLVGLLGGTLGQGAGQGAGMTTPGLQQPAAPSPAPAMPMHTPTPVPRPAMPIPTVPMRVPETPALPPTRVPEMLTPGRTAVPLSAGMGQAGSVGSLSVPPSWAASAPEAATAPAAMATPITGAGAAAPMTARASPRKRCASCSHESSASPCRLWLCCRAAWSAEERGRRSGLTGDPFQIRRFFTGGIHHDHTIHDRPARDAGYGGPVPGARPDRGRRGPPDVGVLAEHLGSGLGRHGRGEFLRHHGPDASGVPQHRHDAARGARRTGSRRRQLRAARASIPADPRQLSRFHDRRTPT</sequence>
<dbReference type="AlphaFoldDB" id="A0A1V3X995"/>
<dbReference type="InterPro" id="IPR038332">
    <property type="entry name" value="PPE_sf"/>
</dbReference>
<feature type="region of interest" description="Disordered" evidence="2">
    <location>
        <begin position="444"/>
        <end position="499"/>
    </location>
</feature>
<reference evidence="5 6" key="1">
    <citation type="submission" date="2017-02" db="EMBL/GenBank/DDBJ databases">
        <title>Complete genome sequences of Mycobacterium kansasii strains isolated from rhesus macaques.</title>
        <authorList>
            <person name="Panda A."/>
            <person name="Nagaraj S."/>
            <person name="Zhao X."/>
            <person name="Tettelin H."/>
            <person name="Detolla L.J."/>
        </authorList>
    </citation>
    <scope>NUCLEOTIDE SEQUENCE [LARGE SCALE GENOMIC DNA]</scope>
    <source>
        <strain evidence="5 6">11-3813</strain>
    </source>
</reference>
<evidence type="ECO:0000259" key="4">
    <source>
        <dbReference type="Pfam" id="PF12484"/>
    </source>
</evidence>
<feature type="domain" description="PPE family C-terminal" evidence="4">
    <location>
        <begin position="286"/>
        <end position="333"/>
    </location>
</feature>
<name>A0A1V3X995_MYCKA</name>
<evidence type="ECO:0000256" key="2">
    <source>
        <dbReference type="SAM" id="MobiDB-lite"/>
    </source>
</evidence>
<dbReference type="PANTHER" id="PTHR46766">
    <property type="entry name" value="GLUTAMINE-RICH PROTEIN 2"/>
    <property type="match status" value="1"/>
</dbReference>